<dbReference type="Pfam" id="PF13432">
    <property type="entry name" value="TPR_16"/>
    <property type="match status" value="1"/>
</dbReference>
<evidence type="ECO:0000313" key="5">
    <source>
        <dbReference type="EMBL" id="RJG20253.1"/>
    </source>
</evidence>
<evidence type="ECO:0000256" key="2">
    <source>
        <dbReference type="ARBA" id="ARBA00022803"/>
    </source>
</evidence>
<feature type="repeat" description="TPR" evidence="3">
    <location>
        <begin position="234"/>
        <end position="267"/>
    </location>
</feature>
<feature type="domain" description="Peptidase C39-like" evidence="4">
    <location>
        <begin position="56"/>
        <end position="166"/>
    </location>
</feature>
<dbReference type="NCBIfam" id="NF033920">
    <property type="entry name" value="C39_PA2778_fam"/>
    <property type="match status" value="1"/>
</dbReference>
<accession>A0A418Y440</accession>
<sequence>MFRSHTPAPPLACASQPRNRAAAATLLLILIALLSACQSVPPPQSAQVAQHEQVVVPFVPQEAYQCGPAALAMMLQWAGKPVSADALVDEVWLPERKGSLGIELMAAARSRGLLAYPVNDAKHLYQELQAGRPVLVMQNLALPSWPKWHYAVVTGYHDEGKTVVMHSGTTQSKTTHWNRFIRTWARAEQWGFTLIAPGELPSSAEPQPLFRAISATPNAMDYWPQAVKAFPDSGELWFGYGNALWQDGDKPAALEAFEHAVKAAPEMAAAWNNLAFAQHQQGDSNAARRSLCKAMNLAPDDENILDTANTLGYSCPGSGSTSSGCCSSN</sequence>
<dbReference type="PROSITE" id="PS50005">
    <property type="entry name" value="TPR"/>
    <property type="match status" value="2"/>
</dbReference>
<dbReference type="InterPro" id="IPR011990">
    <property type="entry name" value="TPR-like_helical_dom_sf"/>
</dbReference>
<keyword evidence="1" id="KW-0677">Repeat</keyword>
<evidence type="ECO:0000256" key="3">
    <source>
        <dbReference type="PROSITE-ProRule" id="PRU00339"/>
    </source>
</evidence>
<evidence type="ECO:0000313" key="6">
    <source>
        <dbReference type="Proteomes" id="UP000283734"/>
    </source>
</evidence>
<proteinExistence type="predicted"/>
<reference evidence="5 6" key="1">
    <citation type="submission" date="2018-09" db="EMBL/GenBank/DDBJ databases">
        <title>Alcanivorax profundi sp. nov., isolated from 1000 m-depth seawater of the Mariana Trench.</title>
        <authorList>
            <person name="Liu J."/>
        </authorList>
    </citation>
    <scope>NUCLEOTIDE SEQUENCE [LARGE SCALE GENOMIC DNA]</scope>
    <source>
        <strain evidence="5 6">MTEO17</strain>
    </source>
</reference>
<keyword evidence="6" id="KW-1185">Reference proteome</keyword>
<feature type="repeat" description="TPR" evidence="3">
    <location>
        <begin position="268"/>
        <end position="301"/>
    </location>
</feature>
<dbReference type="AlphaFoldDB" id="A0A418Y440"/>
<protein>
    <submittedName>
        <fullName evidence="5">Bacteriocin-processing peptidase family protein</fullName>
    </submittedName>
</protein>
<evidence type="ECO:0000256" key="1">
    <source>
        <dbReference type="ARBA" id="ARBA00022737"/>
    </source>
</evidence>
<keyword evidence="2 3" id="KW-0802">TPR repeat</keyword>
<dbReference type="Gene3D" id="3.90.70.10">
    <property type="entry name" value="Cysteine proteinases"/>
    <property type="match status" value="1"/>
</dbReference>
<name>A0A418Y440_9GAMM</name>
<dbReference type="PANTHER" id="PTHR16193:SF0">
    <property type="entry name" value="TETRATRICOPEPTIDE REPEAT PROTEIN 27"/>
    <property type="match status" value="1"/>
</dbReference>
<dbReference type="Proteomes" id="UP000283734">
    <property type="component" value="Unassembled WGS sequence"/>
</dbReference>
<dbReference type="CDD" id="cd02549">
    <property type="entry name" value="Peptidase_C39A"/>
    <property type="match status" value="1"/>
</dbReference>
<dbReference type="InterPro" id="IPR039563">
    <property type="entry name" value="Peptidase_C39_single_dom"/>
</dbReference>
<dbReference type="EMBL" id="QYYA01000001">
    <property type="protein sequence ID" value="RJG20253.1"/>
    <property type="molecule type" value="Genomic_DNA"/>
</dbReference>
<dbReference type="Pfam" id="PF13529">
    <property type="entry name" value="Peptidase_C39_2"/>
    <property type="match status" value="1"/>
</dbReference>
<dbReference type="InterPro" id="IPR039564">
    <property type="entry name" value="Peptidase_C39-like"/>
</dbReference>
<dbReference type="SMART" id="SM00028">
    <property type="entry name" value="TPR"/>
    <property type="match status" value="2"/>
</dbReference>
<dbReference type="InterPro" id="IPR019734">
    <property type="entry name" value="TPR_rpt"/>
</dbReference>
<gene>
    <name evidence="5" type="ORF">D4A39_01025</name>
</gene>
<organism evidence="5 6">
    <name type="scientific">Alcanivorax profundi</name>
    <dbReference type="NCBI Taxonomy" id="2338368"/>
    <lineage>
        <taxon>Bacteria</taxon>
        <taxon>Pseudomonadati</taxon>
        <taxon>Pseudomonadota</taxon>
        <taxon>Gammaproteobacteria</taxon>
        <taxon>Oceanospirillales</taxon>
        <taxon>Alcanivoracaceae</taxon>
        <taxon>Alcanivorax</taxon>
    </lineage>
</organism>
<dbReference type="SUPFAM" id="SSF48452">
    <property type="entry name" value="TPR-like"/>
    <property type="match status" value="1"/>
</dbReference>
<dbReference type="Gene3D" id="1.25.40.10">
    <property type="entry name" value="Tetratricopeptide repeat domain"/>
    <property type="match status" value="1"/>
</dbReference>
<evidence type="ECO:0000259" key="4">
    <source>
        <dbReference type="Pfam" id="PF13529"/>
    </source>
</evidence>
<dbReference type="PANTHER" id="PTHR16193">
    <property type="entry name" value="TETRATRICOPEPTIDE REPEAT PROTEIN 27"/>
    <property type="match status" value="1"/>
</dbReference>
<dbReference type="OrthoDB" id="5611441at2"/>
<dbReference type="InterPro" id="IPR044244">
    <property type="entry name" value="TTC27/Emw1"/>
</dbReference>
<dbReference type="RefSeq" id="WP_119917629.1">
    <property type="nucleotide sequence ID" value="NZ_QYYA01000001.1"/>
</dbReference>
<comment type="caution">
    <text evidence="5">The sequence shown here is derived from an EMBL/GenBank/DDBJ whole genome shotgun (WGS) entry which is preliminary data.</text>
</comment>